<organism evidence="1 2">
    <name type="scientific">Campylobacter gracilis RM3268</name>
    <dbReference type="NCBI Taxonomy" id="553220"/>
    <lineage>
        <taxon>Bacteria</taxon>
        <taxon>Pseudomonadati</taxon>
        <taxon>Campylobacterota</taxon>
        <taxon>Epsilonproteobacteria</taxon>
        <taxon>Campylobacterales</taxon>
        <taxon>Campylobacteraceae</taxon>
        <taxon>Campylobacter</taxon>
    </lineage>
</organism>
<dbReference type="AlphaFoldDB" id="C8PF86"/>
<keyword evidence="2" id="KW-1185">Reference proteome</keyword>
<dbReference type="STRING" id="824.CGRAC_0276"/>
<reference evidence="1 2" key="1">
    <citation type="submission" date="2009-07" db="EMBL/GenBank/DDBJ databases">
        <authorList>
            <person name="Madupu R."/>
            <person name="Sebastian Y."/>
            <person name="Durkin A.S."/>
            <person name="Torralba M."/>
            <person name="Methe B."/>
            <person name="Sutton G.G."/>
            <person name="Strausberg R.L."/>
            <person name="Nelson K.E."/>
        </authorList>
    </citation>
    <scope>NUCLEOTIDE SEQUENCE [LARGE SCALE GENOMIC DNA]</scope>
    <source>
        <strain evidence="1 2">RM3268</strain>
    </source>
</reference>
<dbReference type="EMBL" id="ACYG01000009">
    <property type="protein sequence ID" value="EEV18714.1"/>
    <property type="molecule type" value="Genomic_DNA"/>
</dbReference>
<accession>C8PF86</accession>
<evidence type="ECO:0000313" key="1">
    <source>
        <dbReference type="EMBL" id="EEV18714.1"/>
    </source>
</evidence>
<evidence type="ECO:0000313" key="2">
    <source>
        <dbReference type="Proteomes" id="UP000005709"/>
    </source>
</evidence>
<protein>
    <submittedName>
        <fullName evidence="1">Uncharacterized protein</fullName>
    </submittedName>
</protein>
<gene>
    <name evidence="1" type="ORF">CAMGR0001_2727</name>
</gene>
<proteinExistence type="predicted"/>
<sequence length="63" mass="7301">MRGIEFSKQGLSGALLKPYQARFEINFHLDVHFANAHKTNAKFCVIALKNAEFYKKRIKFQGK</sequence>
<comment type="caution">
    <text evidence="1">The sequence shown here is derived from an EMBL/GenBank/DDBJ whole genome shotgun (WGS) entry which is preliminary data.</text>
</comment>
<dbReference type="Proteomes" id="UP000005709">
    <property type="component" value="Unassembled WGS sequence"/>
</dbReference>
<name>C8PF86_9BACT</name>